<dbReference type="SUPFAM" id="SSF54197">
    <property type="entry name" value="HIT-like"/>
    <property type="match status" value="1"/>
</dbReference>
<dbReference type="PROSITE" id="PS51084">
    <property type="entry name" value="HIT_2"/>
    <property type="match status" value="1"/>
</dbReference>
<evidence type="ECO:0000313" key="6">
    <source>
        <dbReference type="Proteomes" id="UP000025238"/>
    </source>
</evidence>
<dbReference type="PATRIC" id="fig|316.97.peg.3676"/>
<accession>A0A023WW28</accession>
<dbReference type="OrthoDB" id="9784774at2"/>
<dbReference type="InterPro" id="IPR011146">
    <property type="entry name" value="HIT-like"/>
</dbReference>
<dbReference type="InterPro" id="IPR036265">
    <property type="entry name" value="HIT-like_sf"/>
</dbReference>
<dbReference type="PROSITE" id="PS00892">
    <property type="entry name" value="HIT_1"/>
    <property type="match status" value="1"/>
</dbReference>
<dbReference type="GO" id="GO:0003824">
    <property type="term" value="F:catalytic activity"/>
    <property type="evidence" value="ECO:0007669"/>
    <property type="project" value="InterPro"/>
</dbReference>
<evidence type="ECO:0000313" key="5">
    <source>
        <dbReference type="EMBL" id="AHY44333.1"/>
    </source>
</evidence>
<evidence type="ECO:0000256" key="3">
    <source>
        <dbReference type="PROSITE-ProRule" id="PRU00464"/>
    </source>
</evidence>
<evidence type="ECO:0000259" key="4">
    <source>
        <dbReference type="PROSITE" id="PS51084"/>
    </source>
</evidence>
<feature type="active site" description="Tele-AMP-histidine intermediate" evidence="1">
    <location>
        <position position="99"/>
    </location>
</feature>
<evidence type="ECO:0000256" key="1">
    <source>
        <dbReference type="PIRSR" id="PIRSR601310-1"/>
    </source>
</evidence>
<proteinExistence type="predicted"/>
<sequence>MDCLFCKIVAGEIPARKLYEDDQVIAFHDIAAQAPVHFLVIPKKHIATLHDLSEEHDKALAGHILLTAQRLAKEQGCQDGFRVVMNCNDLGGQTVNHIHMHVLGQRQMHWPPG</sequence>
<dbReference type="EMBL" id="CP007509">
    <property type="protein sequence ID" value="AHY44333.1"/>
    <property type="molecule type" value="Genomic_DNA"/>
</dbReference>
<dbReference type="KEGG" id="pstu:UIB01_18420"/>
<dbReference type="InterPro" id="IPR001310">
    <property type="entry name" value="Histidine_triad_HIT"/>
</dbReference>
<dbReference type="CDD" id="cd01276">
    <property type="entry name" value="PKCI_related"/>
    <property type="match status" value="1"/>
</dbReference>
<feature type="short sequence motif" description="Histidine triad motif" evidence="2 3">
    <location>
        <begin position="97"/>
        <end position="101"/>
    </location>
</feature>
<dbReference type="Proteomes" id="UP000025238">
    <property type="component" value="Chromosome"/>
</dbReference>
<name>A0A023WW28_STUST</name>
<dbReference type="PRINTS" id="PR00332">
    <property type="entry name" value="HISTRIAD"/>
</dbReference>
<protein>
    <submittedName>
        <fullName evidence="5">Zinc-binding protein</fullName>
    </submittedName>
</protein>
<organism evidence="5 6">
    <name type="scientific">Stutzerimonas stutzeri</name>
    <name type="common">Pseudomonas stutzeri</name>
    <dbReference type="NCBI Taxonomy" id="316"/>
    <lineage>
        <taxon>Bacteria</taxon>
        <taxon>Pseudomonadati</taxon>
        <taxon>Pseudomonadota</taxon>
        <taxon>Gammaproteobacteria</taxon>
        <taxon>Pseudomonadales</taxon>
        <taxon>Pseudomonadaceae</taxon>
        <taxon>Stutzerimonas</taxon>
    </lineage>
</organism>
<dbReference type="InterPro" id="IPR019808">
    <property type="entry name" value="Histidine_triad_CS"/>
</dbReference>
<reference evidence="5 6" key="1">
    <citation type="submission" date="2014-03" db="EMBL/GenBank/DDBJ databases">
        <title>Complete genome sequence of Pseudomonas stutzeri 19SMN4.</title>
        <authorList>
            <person name="Brunet-Galmes I."/>
            <person name="Nogales B."/>
            <person name="Busquets A."/>
            <person name="Pena A."/>
            <person name="Gomila M."/>
            <person name="Garcia-Valdes E."/>
            <person name="Lalucat J."/>
            <person name="Bennasar A."/>
            <person name="Bosch R."/>
        </authorList>
    </citation>
    <scope>NUCLEOTIDE SEQUENCE [LARGE SCALE GENOMIC DNA]</scope>
    <source>
        <strain evidence="5 6">19SMN4</strain>
    </source>
</reference>
<feature type="domain" description="HIT" evidence="4">
    <location>
        <begin position="4"/>
        <end position="113"/>
    </location>
</feature>
<dbReference type="PANTHER" id="PTHR23089">
    <property type="entry name" value="HISTIDINE TRIAD HIT PROTEIN"/>
    <property type="match status" value="1"/>
</dbReference>
<dbReference type="AlphaFoldDB" id="A0A023WW28"/>
<dbReference type="Pfam" id="PF01230">
    <property type="entry name" value="HIT"/>
    <property type="match status" value="1"/>
</dbReference>
<evidence type="ECO:0000256" key="2">
    <source>
        <dbReference type="PIRSR" id="PIRSR601310-3"/>
    </source>
</evidence>
<gene>
    <name evidence="5" type="ORF">UIB01_18420</name>
</gene>
<dbReference type="Gene3D" id="3.30.428.10">
    <property type="entry name" value="HIT-like"/>
    <property type="match status" value="1"/>
</dbReference>